<protein>
    <submittedName>
        <fullName evidence="2">Histone-lysine N-methyltransferase 2D</fullName>
    </submittedName>
</protein>
<feature type="compositionally biased region" description="Polar residues" evidence="1">
    <location>
        <begin position="42"/>
        <end position="63"/>
    </location>
</feature>
<feature type="region of interest" description="Disordered" evidence="1">
    <location>
        <begin position="124"/>
        <end position="168"/>
    </location>
</feature>
<proteinExistence type="predicted"/>
<feature type="region of interest" description="Disordered" evidence="1">
    <location>
        <begin position="42"/>
        <end position="84"/>
    </location>
</feature>
<gene>
    <name evidence="2" type="primary">Kmt2d</name>
    <name evidence="2" type="ORF">CEXT_374981</name>
</gene>
<comment type="caution">
    <text evidence="2">The sequence shown here is derived from an EMBL/GenBank/DDBJ whole genome shotgun (WGS) entry which is preliminary data.</text>
</comment>
<dbReference type="AlphaFoldDB" id="A0AAV4UAQ5"/>
<organism evidence="2 3">
    <name type="scientific">Caerostris extrusa</name>
    <name type="common">Bark spider</name>
    <name type="synonym">Caerostris bankana</name>
    <dbReference type="NCBI Taxonomy" id="172846"/>
    <lineage>
        <taxon>Eukaryota</taxon>
        <taxon>Metazoa</taxon>
        <taxon>Ecdysozoa</taxon>
        <taxon>Arthropoda</taxon>
        <taxon>Chelicerata</taxon>
        <taxon>Arachnida</taxon>
        <taxon>Araneae</taxon>
        <taxon>Araneomorphae</taxon>
        <taxon>Entelegynae</taxon>
        <taxon>Araneoidea</taxon>
        <taxon>Araneidae</taxon>
        <taxon>Caerostris</taxon>
    </lineage>
</organism>
<keyword evidence="3" id="KW-1185">Reference proteome</keyword>
<reference evidence="2 3" key="1">
    <citation type="submission" date="2021-06" db="EMBL/GenBank/DDBJ databases">
        <title>Caerostris extrusa draft genome.</title>
        <authorList>
            <person name="Kono N."/>
            <person name="Arakawa K."/>
        </authorList>
    </citation>
    <scope>NUCLEOTIDE SEQUENCE [LARGE SCALE GENOMIC DNA]</scope>
</reference>
<dbReference type="EMBL" id="BPLR01012560">
    <property type="protein sequence ID" value="GIY54838.1"/>
    <property type="molecule type" value="Genomic_DNA"/>
</dbReference>
<evidence type="ECO:0000256" key="1">
    <source>
        <dbReference type="SAM" id="MobiDB-lite"/>
    </source>
</evidence>
<evidence type="ECO:0000313" key="2">
    <source>
        <dbReference type="EMBL" id="GIY54838.1"/>
    </source>
</evidence>
<name>A0AAV4UAQ5_CAEEX</name>
<accession>A0AAV4UAQ5</accession>
<dbReference type="Proteomes" id="UP001054945">
    <property type="component" value="Unassembled WGS sequence"/>
</dbReference>
<evidence type="ECO:0000313" key="3">
    <source>
        <dbReference type="Proteomes" id="UP001054945"/>
    </source>
</evidence>
<sequence>MLISAEKKVIKDSQSTEIPVATKASVNEGNAKIIKSELASTANESLLENEGKTSTTDTGCESNLTEERTQVNSNKTDQGTEEKNLQENLLKADILANIKREIIEDAPVPISQIASADIKIEPGTIVDDHTDGSMNQAKNKDANEGSSDEELENISKSTADKEREQAEQNVLLKQLLQNCPSSATPRKI</sequence>